<accession>A0A381QW51</accession>
<dbReference type="PANTHER" id="PTHR34138">
    <property type="entry name" value="CELL SHAPE-DETERMINING PROTEIN MREC"/>
    <property type="match status" value="1"/>
</dbReference>
<evidence type="ECO:0000259" key="6">
    <source>
        <dbReference type="Pfam" id="PF04085"/>
    </source>
</evidence>
<dbReference type="InterPro" id="IPR042177">
    <property type="entry name" value="Cell/Rod_1"/>
</dbReference>
<evidence type="ECO:0000313" key="7">
    <source>
        <dbReference type="EMBL" id="SUZ83635.1"/>
    </source>
</evidence>
<keyword evidence="3" id="KW-0133">Cell shape</keyword>
<dbReference type="GO" id="GO:0005886">
    <property type="term" value="C:plasma membrane"/>
    <property type="evidence" value="ECO:0007669"/>
    <property type="project" value="TreeGrafter"/>
</dbReference>
<evidence type="ECO:0000256" key="2">
    <source>
        <dbReference type="ARBA" id="ARBA00013855"/>
    </source>
</evidence>
<dbReference type="PANTHER" id="PTHR34138:SF1">
    <property type="entry name" value="CELL SHAPE-DETERMINING PROTEIN MREC"/>
    <property type="match status" value="1"/>
</dbReference>
<reference evidence="7" key="1">
    <citation type="submission" date="2018-05" db="EMBL/GenBank/DDBJ databases">
        <authorList>
            <person name="Lanie J.A."/>
            <person name="Ng W.-L."/>
            <person name="Kazmierczak K.M."/>
            <person name="Andrzejewski T.M."/>
            <person name="Davidsen T.M."/>
            <person name="Wayne K.J."/>
            <person name="Tettelin H."/>
            <person name="Glass J.I."/>
            <person name="Rusch D."/>
            <person name="Podicherti R."/>
            <person name="Tsui H.-C.T."/>
            <person name="Winkler M.E."/>
        </authorList>
    </citation>
    <scope>NUCLEOTIDE SEQUENCE</scope>
</reference>
<dbReference type="AlphaFoldDB" id="A0A381QW51"/>
<dbReference type="EMBL" id="UINC01001560">
    <property type="protein sequence ID" value="SUZ83635.1"/>
    <property type="molecule type" value="Genomic_DNA"/>
</dbReference>
<dbReference type="InterPro" id="IPR007221">
    <property type="entry name" value="MreC"/>
</dbReference>
<evidence type="ECO:0000256" key="5">
    <source>
        <dbReference type="SAM" id="Phobius"/>
    </source>
</evidence>
<comment type="similarity">
    <text evidence="1">Belongs to the MreC family.</text>
</comment>
<keyword evidence="5" id="KW-0812">Transmembrane</keyword>
<feature type="domain" description="Rod shape-determining protein MreC beta-barrel core" evidence="6">
    <location>
        <begin position="105"/>
        <end position="252"/>
    </location>
</feature>
<gene>
    <name evidence="7" type="ORF">METZ01_LOCUS36489</name>
</gene>
<dbReference type="InterPro" id="IPR042175">
    <property type="entry name" value="Cell/Rod_MreC_2"/>
</dbReference>
<proteinExistence type="inferred from homology"/>
<feature type="transmembrane region" description="Helical" evidence="5">
    <location>
        <begin position="12"/>
        <end position="29"/>
    </location>
</feature>
<dbReference type="InterPro" id="IPR055342">
    <property type="entry name" value="MreC_beta-barrel_core"/>
</dbReference>
<dbReference type="Gene3D" id="2.40.10.350">
    <property type="entry name" value="Rod shape-determining protein MreC, domain 2"/>
    <property type="match status" value="1"/>
</dbReference>
<organism evidence="7">
    <name type="scientific">marine metagenome</name>
    <dbReference type="NCBI Taxonomy" id="408172"/>
    <lineage>
        <taxon>unclassified sequences</taxon>
        <taxon>metagenomes</taxon>
        <taxon>ecological metagenomes</taxon>
    </lineage>
</organism>
<dbReference type="GO" id="GO:0008360">
    <property type="term" value="P:regulation of cell shape"/>
    <property type="evidence" value="ECO:0007669"/>
    <property type="project" value="UniProtKB-KW"/>
</dbReference>
<evidence type="ECO:0000256" key="3">
    <source>
        <dbReference type="ARBA" id="ARBA00022960"/>
    </source>
</evidence>
<keyword evidence="5" id="KW-0472">Membrane</keyword>
<dbReference type="Pfam" id="PF04085">
    <property type="entry name" value="MreC"/>
    <property type="match status" value="1"/>
</dbReference>
<evidence type="ECO:0000256" key="4">
    <source>
        <dbReference type="ARBA" id="ARBA00032089"/>
    </source>
</evidence>
<evidence type="ECO:0000256" key="1">
    <source>
        <dbReference type="ARBA" id="ARBA00009369"/>
    </source>
</evidence>
<protein>
    <recommendedName>
        <fullName evidence="2">Cell shape-determining protein MreC</fullName>
    </recommendedName>
    <alternativeName>
        <fullName evidence="4">Cell shape protein MreC</fullName>
    </alternativeName>
</protein>
<sequence length="266" mass="29887">MQSIINSIIKYRNLIIYLLLLFFSFNNLYNKSGLHFSKIGNISISIAGFSANIIDDFKSYFDLINENELLKKENLILKKNELENYENNTIPKSESLFPSTISANVVRNTTNKKRNFILIDKGSNDGVSIDRGVINSLGIIGIINNVSNDYSSIISILNSDLKINAIIERLSTIGSLYWDGYSPKKMILSDIPSSNQIKIGDTIVTGGMSFYFPKGIPIGSISNYKTNITEGYFEIEVSLFNDFSSLNNVYILDKLDNEQINKLISN</sequence>
<dbReference type="Gene3D" id="2.40.10.340">
    <property type="entry name" value="Rod shape-determining protein MreC, domain 1"/>
    <property type="match status" value="1"/>
</dbReference>
<keyword evidence="5" id="KW-1133">Transmembrane helix</keyword>
<name>A0A381QW51_9ZZZZ</name>